<organism evidence="2 3">
    <name type="scientific">Streptomyces turgidiscabies</name>
    <dbReference type="NCBI Taxonomy" id="85558"/>
    <lineage>
        <taxon>Bacteria</taxon>
        <taxon>Bacillati</taxon>
        <taxon>Actinomycetota</taxon>
        <taxon>Actinomycetes</taxon>
        <taxon>Kitasatosporales</taxon>
        <taxon>Streptomycetaceae</taxon>
        <taxon>Streptomyces</taxon>
    </lineage>
</organism>
<gene>
    <name evidence="2" type="ORF">QFZ49_004363</name>
</gene>
<protein>
    <submittedName>
        <fullName evidence="2">Uncharacterized protein</fullName>
    </submittedName>
</protein>
<dbReference type="EMBL" id="JAUSZS010000004">
    <property type="protein sequence ID" value="MDQ0934423.1"/>
    <property type="molecule type" value="Genomic_DNA"/>
</dbReference>
<feature type="region of interest" description="Disordered" evidence="1">
    <location>
        <begin position="1"/>
        <end position="22"/>
    </location>
</feature>
<dbReference type="RefSeq" id="WP_307628024.1">
    <property type="nucleotide sequence ID" value="NZ_JAUSZS010000004.1"/>
</dbReference>
<accession>A0ABU0RRT8</accession>
<dbReference type="Proteomes" id="UP001223072">
    <property type="component" value="Unassembled WGS sequence"/>
</dbReference>
<keyword evidence="3" id="KW-1185">Reference proteome</keyword>
<evidence type="ECO:0000313" key="2">
    <source>
        <dbReference type="EMBL" id="MDQ0934423.1"/>
    </source>
</evidence>
<name>A0ABU0RRT8_9ACTN</name>
<proteinExistence type="predicted"/>
<sequence>MKPTLPSKAGPPTEPPAEAPRETDLAPFLTAWDRAHPTIADPDWRHLLDEIAHPRTTEAFQHLAGAGEGCEPGA</sequence>
<evidence type="ECO:0000313" key="3">
    <source>
        <dbReference type="Proteomes" id="UP001223072"/>
    </source>
</evidence>
<reference evidence="2 3" key="1">
    <citation type="submission" date="2023-07" db="EMBL/GenBank/DDBJ databases">
        <title>Comparative genomics of wheat-associated soil bacteria to identify genetic determinants of phenazine resistance.</title>
        <authorList>
            <person name="Mouncey N."/>
        </authorList>
    </citation>
    <scope>NUCLEOTIDE SEQUENCE [LARGE SCALE GENOMIC DNA]</scope>
    <source>
        <strain evidence="2 3">W2I16</strain>
    </source>
</reference>
<comment type="caution">
    <text evidence="2">The sequence shown here is derived from an EMBL/GenBank/DDBJ whole genome shotgun (WGS) entry which is preliminary data.</text>
</comment>
<evidence type="ECO:0000256" key="1">
    <source>
        <dbReference type="SAM" id="MobiDB-lite"/>
    </source>
</evidence>